<gene>
    <name evidence="2" type="ORF">ACFSHS_00805</name>
</gene>
<comment type="caution">
    <text evidence="2">The sequence shown here is derived from an EMBL/GenBank/DDBJ whole genome shotgun (WGS) entry which is preliminary data.</text>
</comment>
<protein>
    <recommendedName>
        <fullName evidence="4">DUF3093 family protein</fullName>
    </recommendedName>
</protein>
<name>A0ABW4X401_9ACTN</name>
<keyword evidence="1" id="KW-0812">Transmembrane</keyword>
<proteinExistence type="predicted"/>
<dbReference type="Proteomes" id="UP001597402">
    <property type="component" value="Unassembled WGS sequence"/>
</dbReference>
<accession>A0ABW4X401</accession>
<dbReference type="EMBL" id="JBHUHP010000001">
    <property type="protein sequence ID" value="MFD2090106.1"/>
    <property type="molecule type" value="Genomic_DNA"/>
</dbReference>
<keyword evidence="1" id="KW-0472">Membrane</keyword>
<evidence type="ECO:0000256" key="1">
    <source>
        <dbReference type="SAM" id="Phobius"/>
    </source>
</evidence>
<feature type="transmembrane region" description="Helical" evidence="1">
    <location>
        <begin position="38"/>
        <end position="56"/>
    </location>
</feature>
<organism evidence="2 3">
    <name type="scientific">Blastococcus deserti</name>
    <dbReference type="NCBI Taxonomy" id="2259033"/>
    <lineage>
        <taxon>Bacteria</taxon>
        <taxon>Bacillati</taxon>
        <taxon>Actinomycetota</taxon>
        <taxon>Actinomycetes</taxon>
        <taxon>Geodermatophilales</taxon>
        <taxon>Geodermatophilaceae</taxon>
        <taxon>Blastococcus</taxon>
    </lineage>
</organism>
<evidence type="ECO:0008006" key="4">
    <source>
        <dbReference type="Google" id="ProtNLM"/>
    </source>
</evidence>
<evidence type="ECO:0000313" key="3">
    <source>
        <dbReference type="Proteomes" id="UP001597402"/>
    </source>
</evidence>
<dbReference type="RefSeq" id="WP_376870589.1">
    <property type="nucleotide sequence ID" value="NZ_JBHUHP010000001.1"/>
</dbReference>
<feature type="transmembrane region" description="Helical" evidence="1">
    <location>
        <begin position="12"/>
        <end position="32"/>
    </location>
</feature>
<sequence length="148" mass="15104">MTPYVEPGGSWRASWIVAAAVLLVVVLELLLPGRDLPGPVWAALVVVLGIVAAGGLSARRIWTVRVDGDGLAVGRERVPLSAVDADHLRAVDAGADVGAPVLGGGWSLPKGRTGLPLRLADGRTVLVPTRDPAALRSALLAAQGTLGS</sequence>
<evidence type="ECO:0000313" key="2">
    <source>
        <dbReference type="EMBL" id="MFD2090106.1"/>
    </source>
</evidence>
<keyword evidence="1" id="KW-1133">Transmembrane helix</keyword>
<keyword evidence="3" id="KW-1185">Reference proteome</keyword>
<reference evidence="3" key="1">
    <citation type="journal article" date="2019" name="Int. J. Syst. Evol. Microbiol.">
        <title>The Global Catalogue of Microorganisms (GCM) 10K type strain sequencing project: providing services to taxonomists for standard genome sequencing and annotation.</title>
        <authorList>
            <consortium name="The Broad Institute Genomics Platform"/>
            <consortium name="The Broad Institute Genome Sequencing Center for Infectious Disease"/>
            <person name="Wu L."/>
            <person name="Ma J."/>
        </authorList>
    </citation>
    <scope>NUCLEOTIDE SEQUENCE [LARGE SCALE GENOMIC DNA]</scope>
    <source>
        <strain evidence="3">JCM 3338</strain>
    </source>
</reference>